<dbReference type="EMBL" id="CAKOAT010134043">
    <property type="protein sequence ID" value="CAH8337300.1"/>
    <property type="molecule type" value="Genomic_DNA"/>
</dbReference>
<keyword evidence="2" id="KW-0812">Transmembrane</keyword>
<evidence type="ECO:0000313" key="4">
    <source>
        <dbReference type="Proteomes" id="UP001642260"/>
    </source>
</evidence>
<proteinExistence type="predicted"/>
<evidence type="ECO:0000313" key="3">
    <source>
        <dbReference type="EMBL" id="CAH8337300.1"/>
    </source>
</evidence>
<evidence type="ECO:0000256" key="1">
    <source>
        <dbReference type="SAM" id="MobiDB-lite"/>
    </source>
</evidence>
<protein>
    <submittedName>
        <fullName evidence="3">Uncharacterized protein</fullName>
    </submittedName>
</protein>
<feature type="transmembrane region" description="Helical" evidence="2">
    <location>
        <begin position="99"/>
        <end position="120"/>
    </location>
</feature>
<evidence type="ECO:0000256" key="2">
    <source>
        <dbReference type="SAM" id="Phobius"/>
    </source>
</evidence>
<keyword evidence="2" id="KW-0472">Membrane</keyword>
<feature type="compositionally biased region" description="Basic and acidic residues" evidence="1">
    <location>
        <begin position="56"/>
        <end position="74"/>
    </location>
</feature>
<keyword evidence="4" id="KW-1185">Reference proteome</keyword>
<dbReference type="AlphaFoldDB" id="A0ABC8JQN3"/>
<organism evidence="3 4">
    <name type="scientific">Eruca vesicaria subsp. sativa</name>
    <name type="common">Garden rocket</name>
    <name type="synonym">Eruca sativa</name>
    <dbReference type="NCBI Taxonomy" id="29727"/>
    <lineage>
        <taxon>Eukaryota</taxon>
        <taxon>Viridiplantae</taxon>
        <taxon>Streptophyta</taxon>
        <taxon>Embryophyta</taxon>
        <taxon>Tracheophyta</taxon>
        <taxon>Spermatophyta</taxon>
        <taxon>Magnoliopsida</taxon>
        <taxon>eudicotyledons</taxon>
        <taxon>Gunneridae</taxon>
        <taxon>Pentapetalae</taxon>
        <taxon>rosids</taxon>
        <taxon>malvids</taxon>
        <taxon>Brassicales</taxon>
        <taxon>Brassicaceae</taxon>
        <taxon>Brassiceae</taxon>
        <taxon>Eruca</taxon>
    </lineage>
</organism>
<feature type="transmembrane region" description="Helical" evidence="2">
    <location>
        <begin position="6"/>
        <end position="24"/>
    </location>
</feature>
<comment type="caution">
    <text evidence="3">The sequence shown here is derived from an EMBL/GenBank/DDBJ whole genome shotgun (WGS) entry which is preliminary data.</text>
</comment>
<feature type="region of interest" description="Disordered" evidence="1">
    <location>
        <begin position="56"/>
        <end position="96"/>
    </location>
</feature>
<keyword evidence="2" id="KW-1133">Transmembrane helix</keyword>
<gene>
    <name evidence="3" type="ORF">ERUC_LOCUS14317</name>
</gene>
<name>A0ABC8JQN3_ERUVS</name>
<dbReference type="Proteomes" id="UP001642260">
    <property type="component" value="Unassembled WGS sequence"/>
</dbReference>
<sequence length="147" mass="16614">MDLYRSSKIILLILSILSPAAFLMRYELLSGHMKCISEEIHANAILVGKYSIEEKNTEGKEGDEDEKHEALPKESKHHTRERGTKEESSSSPPRKQCSLLSASFTTLPCLILLPLVIFLIKKKPCFLITFVLPVLVALPRDLNLCMY</sequence>
<reference evidence="3 4" key="1">
    <citation type="submission" date="2022-03" db="EMBL/GenBank/DDBJ databases">
        <authorList>
            <person name="Macdonald S."/>
            <person name="Ahmed S."/>
            <person name="Newling K."/>
        </authorList>
    </citation>
    <scope>NUCLEOTIDE SEQUENCE [LARGE SCALE GENOMIC DNA]</scope>
</reference>
<accession>A0ABC8JQN3</accession>